<keyword evidence="3 4" id="KW-0732">Signal</keyword>
<dbReference type="Proteomes" id="UP000190675">
    <property type="component" value="Chromosome I"/>
</dbReference>
<evidence type="ECO:0000259" key="5">
    <source>
        <dbReference type="Pfam" id="PF13407"/>
    </source>
</evidence>
<sequence length="345" mass="36478">MTLSGKIKSGKTTLKTMLFGLGLTAAVASPALAQKGLDEPFQGAFKEALAGKTVAYVPVAMNFDLTEGWFAGVKKELEPYGMKVIVRDPNWSTNAGAQAVTTLISEKPAAIIIHNPDVQTYAKLLQRAENEGIYIIQINMGSNYRSSAFVGANWIEIGERDTEAVVNFCKGKSNKIAVVQGALSAAASAYTLKGVENVLAKNPDIKVVSSQAADWDAAKAKAITQTVLKQNPDLCGIVGFWDGMDIGTAAAVKEAGLTGKVWVSTSGGGERRGACELVKSGAFDLDLSYDVPTQAEQMAGMIKWLVSSGVKPGSVKGSMYTTLIPITKENAGSDTACWNLSDLKK</sequence>
<evidence type="ECO:0000313" key="6">
    <source>
        <dbReference type="EMBL" id="SHG64809.1"/>
    </source>
</evidence>
<reference evidence="6 7" key="1">
    <citation type="submission" date="2016-11" db="EMBL/GenBank/DDBJ databases">
        <authorList>
            <person name="Jaros S."/>
            <person name="Januszkiewicz K."/>
            <person name="Wedrychowicz H."/>
        </authorList>
    </citation>
    <scope>NUCLEOTIDE SEQUENCE [LARGE SCALE GENOMIC DNA]</scope>
    <source>
        <strain evidence="6 7">GAS242</strain>
    </source>
</reference>
<gene>
    <name evidence="6" type="ORF">SAMN05444169_3486</name>
</gene>
<proteinExistence type="inferred from homology"/>
<accession>A0A1M5LJG5</accession>
<evidence type="ECO:0000256" key="1">
    <source>
        <dbReference type="ARBA" id="ARBA00004196"/>
    </source>
</evidence>
<dbReference type="GO" id="GO:0030313">
    <property type="term" value="C:cell envelope"/>
    <property type="evidence" value="ECO:0007669"/>
    <property type="project" value="UniProtKB-SubCell"/>
</dbReference>
<dbReference type="AlphaFoldDB" id="A0A1M5LJG5"/>
<dbReference type="PANTHER" id="PTHR46847">
    <property type="entry name" value="D-ALLOSE-BINDING PERIPLASMIC PROTEIN-RELATED"/>
    <property type="match status" value="1"/>
</dbReference>
<comment type="similarity">
    <text evidence="2">Belongs to the bacterial solute-binding protein 2 family.</text>
</comment>
<dbReference type="GO" id="GO:0030246">
    <property type="term" value="F:carbohydrate binding"/>
    <property type="evidence" value="ECO:0007669"/>
    <property type="project" value="UniProtKB-ARBA"/>
</dbReference>
<dbReference type="InterPro" id="IPR028082">
    <property type="entry name" value="Peripla_BP_I"/>
</dbReference>
<dbReference type="PANTHER" id="PTHR46847:SF1">
    <property type="entry name" value="D-ALLOSE-BINDING PERIPLASMIC PROTEIN-RELATED"/>
    <property type="match status" value="1"/>
</dbReference>
<feature type="domain" description="Periplasmic binding protein" evidence="5">
    <location>
        <begin position="57"/>
        <end position="303"/>
    </location>
</feature>
<evidence type="ECO:0000256" key="4">
    <source>
        <dbReference type="SAM" id="SignalP"/>
    </source>
</evidence>
<dbReference type="Pfam" id="PF13407">
    <property type="entry name" value="Peripla_BP_4"/>
    <property type="match status" value="1"/>
</dbReference>
<evidence type="ECO:0000313" key="7">
    <source>
        <dbReference type="Proteomes" id="UP000190675"/>
    </source>
</evidence>
<feature type="signal peptide" evidence="4">
    <location>
        <begin position="1"/>
        <end position="33"/>
    </location>
</feature>
<dbReference type="SUPFAM" id="SSF53822">
    <property type="entry name" value="Periplasmic binding protein-like I"/>
    <property type="match status" value="1"/>
</dbReference>
<protein>
    <submittedName>
        <fullName evidence="6">Monosaccharide ABC transporter substrate-binding protein, CUT2 family</fullName>
    </submittedName>
</protein>
<name>A0A1M5LJG5_9BRAD</name>
<organism evidence="6 7">
    <name type="scientific">Bradyrhizobium erythrophlei</name>
    <dbReference type="NCBI Taxonomy" id="1437360"/>
    <lineage>
        <taxon>Bacteria</taxon>
        <taxon>Pseudomonadati</taxon>
        <taxon>Pseudomonadota</taxon>
        <taxon>Alphaproteobacteria</taxon>
        <taxon>Hyphomicrobiales</taxon>
        <taxon>Nitrobacteraceae</taxon>
        <taxon>Bradyrhizobium</taxon>
    </lineage>
</organism>
<evidence type="ECO:0000256" key="2">
    <source>
        <dbReference type="ARBA" id="ARBA00007639"/>
    </source>
</evidence>
<feature type="chain" id="PRO_5013042091" evidence="4">
    <location>
        <begin position="34"/>
        <end position="345"/>
    </location>
</feature>
<comment type="subcellular location">
    <subcellularLocation>
        <location evidence="1">Cell envelope</location>
    </subcellularLocation>
</comment>
<dbReference type="Gene3D" id="3.40.50.2300">
    <property type="match status" value="2"/>
</dbReference>
<dbReference type="CDD" id="cd01536">
    <property type="entry name" value="PBP1_ABC_sugar_binding-like"/>
    <property type="match status" value="1"/>
</dbReference>
<dbReference type="InterPro" id="IPR025997">
    <property type="entry name" value="SBP_2_dom"/>
</dbReference>
<dbReference type="EMBL" id="LT670818">
    <property type="protein sequence ID" value="SHG64809.1"/>
    <property type="molecule type" value="Genomic_DNA"/>
</dbReference>
<evidence type="ECO:0000256" key="3">
    <source>
        <dbReference type="ARBA" id="ARBA00022729"/>
    </source>
</evidence>